<dbReference type="KEGG" id="dph:EHF33_15620"/>
<keyword evidence="7" id="KW-1185">Reference proteome</keyword>
<feature type="domain" description="HTH tetR-type" evidence="5">
    <location>
        <begin position="7"/>
        <end position="67"/>
    </location>
</feature>
<name>A0A3G8YT72_9DEIO</name>
<dbReference type="Gene3D" id="1.10.10.60">
    <property type="entry name" value="Homeodomain-like"/>
    <property type="match status" value="1"/>
</dbReference>
<feature type="DNA-binding region" description="H-T-H motif" evidence="4">
    <location>
        <begin position="30"/>
        <end position="49"/>
    </location>
</feature>
<dbReference type="InterPro" id="IPR001647">
    <property type="entry name" value="HTH_TetR"/>
</dbReference>
<evidence type="ECO:0000313" key="6">
    <source>
        <dbReference type="EMBL" id="AZI44446.1"/>
    </source>
</evidence>
<reference evidence="6 7" key="1">
    <citation type="submission" date="2018-11" db="EMBL/GenBank/DDBJ databases">
        <title>Deinococcus shelandsis sp. nov., isolated from South Shetland Islands soil of Antarctica.</title>
        <authorList>
            <person name="Tian J."/>
        </authorList>
    </citation>
    <scope>NUCLEOTIDE SEQUENCE [LARGE SCALE GENOMIC DNA]</scope>
    <source>
        <strain evidence="6 7">S14-83T</strain>
    </source>
</reference>
<dbReference type="InterPro" id="IPR009057">
    <property type="entry name" value="Homeodomain-like_sf"/>
</dbReference>
<evidence type="ECO:0000256" key="4">
    <source>
        <dbReference type="PROSITE-ProRule" id="PRU00335"/>
    </source>
</evidence>
<dbReference type="EMBL" id="CP034184">
    <property type="protein sequence ID" value="AZI44446.1"/>
    <property type="molecule type" value="Genomic_DNA"/>
</dbReference>
<dbReference type="Gene3D" id="1.10.357.10">
    <property type="entry name" value="Tetracycline Repressor, domain 2"/>
    <property type="match status" value="1"/>
</dbReference>
<evidence type="ECO:0000313" key="7">
    <source>
        <dbReference type="Proteomes" id="UP000276417"/>
    </source>
</evidence>
<dbReference type="GO" id="GO:0003677">
    <property type="term" value="F:DNA binding"/>
    <property type="evidence" value="ECO:0007669"/>
    <property type="project" value="UniProtKB-UniRule"/>
</dbReference>
<keyword evidence="2 4" id="KW-0238">DNA-binding</keyword>
<dbReference type="PANTHER" id="PTHR47506:SF1">
    <property type="entry name" value="HTH-TYPE TRANSCRIPTIONAL REGULATOR YJDC"/>
    <property type="match status" value="1"/>
</dbReference>
<accession>A0A3G8YT72</accession>
<dbReference type="OrthoDB" id="2356263at2"/>
<proteinExistence type="predicted"/>
<dbReference type="PANTHER" id="PTHR47506">
    <property type="entry name" value="TRANSCRIPTIONAL REGULATORY PROTEIN"/>
    <property type="match status" value="1"/>
</dbReference>
<evidence type="ECO:0000259" key="5">
    <source>
        <dbReference type="PROSITE" id="PS50977"/>
    </source>
</evidence>
<keyword evidence="3" id="KW-0804">Transcription</keyword>
<protein>
    <submittedName>
        <fullName evidence="6">TetR/AcrR family transcriptional regulator</fullName>
    </submittedName>
</protein>
<evidence type="ECO:0000256" key="1">
    <source>
        <dbReference type="ARBA" id="ARBA00023015"/>
    </source>
</evidence>
<evidence type="ECO:0000256" key="2">
    <source>
        <dbReference type="ARBA" id="ARBA00023125"/>
    </source>
</evidence>
<sequence>MTLSTSEARRETVISSALTVFARAGYLGTPVSAVAEHAQISTAYVFKLFPRKEELFVAALERCFALIRVALEAGAKIAPDESPEVVLKAMGAAYAALIADRSLLMLQVHAQSASTVPEIAAALRDGLALIVTFVKTRSQAPDVAVQQFIAYGQLCHLITVAGLDDDATDWARLLTNGIQHF</sequence>
<dbReference type="Proteomes" id="UP000276417">
    <property type="component" value="Chromosome 2"/>
</dbReference>
<gene>
    <name evidence="6" type="ORF">EHF33_15620</name>
</gene>
<evidence type="ECO:0000256" key="3">
    <source>
        <dbReference type="ARBA" id="ARBA00023163"/>
    </source>
</evidence>
<organism evidence="6 7">
    <name type="scientific">Deinococcus psychrotolerans</name>
    <dbReference type="NCBI Taxonomy" id="2489213"/>
    <lineage>
        <taxon>Bacteria</taxon>
        <taxon>Thermotogati</taxon>
        <taxon>Deinococcota</taxon>
        <taxon>Deinococci</taxon>
        <taxon>Deinococcales</taxon>
        <taxon>Deinococcaceae</taxon>
        <taxon>Deinococcus</taxon>
    </lineage>
</organism>
<dbReference type="AlphaFoldDB" id="A0A3G8YT72"/>
<dbReference type="PROSITE" id="PS50977">
    <property type="entry name" value="HTH_TETR_2"/>
    <property type="match status" value="1"/>
</dbReference>
<dbReference type="Pfam" id="PF00440">
    <property type="entry name" value="TetR_N"/>
    <property type="match status" value="1"/>
</dbReference>
<dbReference type="SUPFAM" id="SSF46689">
    <property type="entry name" value="Homeodomain-like"/>
    <property type="match status" value="1"/>
</dbReference>
<keyword evidence="1" id="KW-0805">Transcription regulation</keyword>